<proteinExistence type="predicted"/>
<feature type="compositionally biased region" description="Low complexity" evidence="1">
    <location>
        <begin position="330"/>
        <end position="339"/>
    </location>
</feature>
<evidence type="ECO:0000313" key="3">
    <source>
        <dbReference type="EMBL" id="GIE96665.1"/>
    </source>
</evidence>
<dbReference type="EMBL" id="BOMV01000049">
    <property type="protein sequence ID" value="GIE96665.1"/>
    <property type="molecule type" value="Genomic_DNA"/>
</dbReference>
<protein>
    <submittedName>
        <fullName evidence="3">Uncharacterized protein</fullName>
    </submittedName>
</protein>
<keyword evidence="2" id="KW-0472">Membrane</keyword>
<feature type="compositionally biased region" description="Basic and acidic residues" evidence="1">
    <location>
        <begin position="360"/>
        <end position="371"/>
    </location>
</feature>
<name>A0A919MY76_9ACTN</name>
<evidence type="ECO:0000256" key="1">
    <source>
        <dbReference type="SAM" id="MobiDB-lite"/>
    </source>
</evidence>
<evidence type="ECO:0000256" key="2">
    <source>
        <dbReference type="SAM" id="Phobius"/>
    </source>
</evidence>
<feature type="region of interest" description="Disordered" evidence="1">
    <location>
        <begin position="330"/>
        <end position="371"/>
    </location>
</feature>
<dbReference type="AlphaFoldDB" id="A0A919MY76"/>
<accession>A0A919MY76</accession>
<organism evidence="3 4">
    <name type="scientific">Paractinoplanes rishiriensis</name>
    <dbReference type="NCBI Taxonomy" id="1050105"/>
    <lineage>
        <taxon>Bacteria</taxon>
        <taxon>Bacillati</taxon>
        <taxon>Actinomycetota</taxon>
        <taxon>Actinomycetes</taxon>
        <taxon>Micromonosporales</taxon>
        <taxon>Micromonosporaceae</taxon>
        <taxon>Paractinoplanes</taxon>
    </lineage>
</organism>
<keyword evidence="2" id="KW-1133">Transmembrane helix</keyword>
<gene>
    <name evidence="3" type="ORF">Ari01nite_41300</name>
</gene>
<dbReference type="Proteomes" id="UP000636960">
    <property type="component" value="Unassembled WGS sequence"/>
</dbReference>
<feature type="transmembrane region" description="Helical" evidence="2">
    <location>
        <begin position="302"/>
        <end position="322"/>
    </location>
</feature>
<keyword evidence="4" id="KW-1185">Reference proteome</keyword>
<comment type="caution">
    <text evidence="3">The sequence shown here is derived from an EMBL/GenBank/DDBJ whole genome shotgun (WGS) entry which is preliminary data.</text>
</comment>
<sequence>MNSQRTRLRSPLAVILTALVLLPVAVLFARVWQENSDQRTQTDLEKKGIEYITALSPLISALTEAQSSALQGVNGTPESLTAAVTNVAAVDQRLGADLKTRERWADLQSKIANLANVSGGGLAVYQAHVEVTDLTLALYGAVRRNAELSLDPDNDISALQQAVTADMPSVLVLVSQMGDVANLLQTATGTARAALSLEFGEKVIAVEKAVNSLTESLQAAVDSTDSTTLSGSLVNTLDSFRRGVETMTRGANPGGRPNIGTISTAQTALQSSLNTLAGVTLKEMEGLLDERMDGLDYRRGEAIVIGLLALLLVLGAVLWPIFGRRLTAPPAAAPDEPAANRTPGAYGPQYDLQPNFGEFDPTRRERSGALR</sequence>
<keyword evidence="2" id="KW-0812">Transmembrane</keyword>
<reference evidence="3" key="1">
    <citation type="submission" date="2021-01" db="EMBL/GenBank/DDBJ databases">
        <title>Whole genome shotgun sequence of Actinoplanes rishiriensis NBRC 108556.</title>
        <authorList>
            <person name="Komaki H."/>
            <person name="Tamura T."/>
        </authorList>
    </citation>
    <scope>NUCLEOTIDE SEQUENCE</scope>
    <source>
        <strain evidence="3">NBRC 108556</strain>
    </source>
</reference>
<evidence type="ECO:0000313" key="4">
    <source>
        <dbReference type="Proteomes" id="UP000636960"/>
    </source>
</evidence>